<dbReference type="Gene3D" id="3.40.50.150">
    <property type="entry name" value="Vaccinia Virus protein VP39"/>
    <property type="match status" value="1"/>
</dbReference>
<dbReference type="HOGENOM" id="CLU_067676_5_1_0"/>
<dbReference type="RefSeq" id="WP_025225323.1">
    <property type="nucleotide sequence ID" value="NZ_CP007139.1"/>
</dbReference>
<dbReference type="Pfam" id="PF01596">
    <property type="entry name" value="Methyltransf_3"/>
    <property type="match status" value="1"/>
</dbReference>
<dbReference type="InterPro" id="IPR002935">
    <property type="entry name" value="SAM_O-MeTrfase"/>
</dbReference>
<keyword evidence="1 4" id="KW-0489">Methyltransferase</keyword>
<dbReference type="Proteomes" id="UP000027982">
    <property type="component" value="Chromosome"/>
</dbReference>
<dbReference type="PROSITE" id="PS51682">
    <property type="entry name" value="SAM_OMT_I"/>
    <property type="match status" value="1"/>
</dbReference>
<dbReference type="GO" id="GO:0032259">
    <property type="term" value="P:methylation"/>
    <property type="evidence" value="ECO:0007669"/>
    <property type="project" value="UniProtKB-KW"/>
</dbReference>
<dbReference type="InterPro" id="IPR050362">
    <property type="entry name" value="Cation-dep_OMT"/>
</dbReference>
<evidence type="ECO:0000256" key="1">
    <source>
        <dbReference type="ARBA" id="ARBA00022603"/>
    </source>
</evidence>
<evidence type="ECO:0000256" key="3">
    <source>
        <dbReference type="ARBA" id="ARBA00022691"/>
    </source>
</evidence>
<dbReference type="OrthoDB" id="9811000at2"/>
<dbReference type="PANTHER" id="PTHR10509:SF14">
    <property type="entry name" value="CAFFEOYL-COA O-METHYLTRANSFERASE 3-RELATED"/>
    <property type="match status" value="1"/>
</dbReference>
<organism evidence="4 5">
    <name type="scientific">Fimbriimonas ginsengisoli Gsoil 348</name>
    <dbReference type="NCBI Taxonomy" id="661478"/>
    <lineage>
        <taxon>Bacteria</taxon>
        <taxon>Bacillati</taxon>
        <taxon>Armatimonadota</taxon>
        <taxon>Fimbriimonadia</taxon>
        <taxon>Fimbriimonadales</taxon>
        <taxon>Fimbriimonadaceae</taxon>
        <taxon>Fimbriimonas</taxon>
    </lineage>
</organism>
<dbReference type="KEGG" id="fgi:OP10G_2766"/>
<dbReference type="STRING" id="661478.OP10G_2766"/>
<keyword evidence="3" id="KW-0949">S-adenosyl-L-methionine</keyword>
<keyword evidence="2 4" id="KW-0808">Transferase</keyword>
<reference evidence="4 5" key="1">
    <citation type="journal article" date="2014" name="PLoS ONE">
        <title>The first complete genome sequence of the class fimbriimonadia in the phylum armatimonadetes.</title>
        <authorList>
            <person name="Hu Z.Y."/>
            <person name="Wang Y.Z."/>
            <person name="Im W.T."/>
            <person name="Wang S.Y."/>
            <person name="Zhao G.P."/>
            <person name="Zheng H.J."/>
            <person name="Quan Z.X."/>
        </authorList>
    </citation>
    <scope>NUCLEOTIDE SEQUENCE [LARGE SCALE GENOMIC DNA]</scope>
    <source>
        <strain evidence="4">Gsoil 348</strain>
    </source>
</reference>
<accession>A0A068NX06</accession>
<dbReference type="EMBL" id="CP007139">
    <property type="protein sequence ID" value="AIE86134.1"/>
    <property type="molecule type" value="Genomic_DNA"/>
</dbReference>
<keyword evidence="5" id="KW-1185">Reference proteome</keyword>
<evidence type="ECO:0000313" key="5">
    <source>
        <dbReference type="Proteomes" id="UP000027982"/>
    </source>
</evidence>
<evidence type="ECO:0000313" key="4">
    <source>
        <dbReference type="EMBL" id="AIE86134.1"/>
    </source>
</evidence>
<name>A0A068NX06_FIMGI</name>
<protein>
    <submittedName>
        <fullName evidence="4">O-methyltransferase</fullName>
    </submittedName>
</protein>
<gene>
    <name evidence="4" type="ORF">OP10G_2766</name>
</gene>
<dbReference type="eggNOG" id="COG4122">
    <property type="taxonomic scope" value="Bacteria"/>
</dbReference>
<dbReference type="SUPFAM" id="SSF53335">
    <property type="entry name" value="S-adenosyl-L-methionine-dependent methyltransferases"/>
    <property type="match status" value="1"/>
</dbReference>
<proteinExistence type="predicted"/>
<sequence length="219" mass="24517">MAHKSYLPEALEDYVLDTWNREPDILRRLREETAALPSAGYQIPPDQGQLMALLAKLVGAVNCLEVGVYTGYSALVVALALPDEGRLVACDVSEEYTSVARRYWKEANVDGKIELHLRPAIEMLDWLLAEGYAGTFDFAFIDADKSNYGAYFERTLELLRPNGVILIDNVLWHGRLIDDSEQDPDTVALRELNVALKNDERIDLALIPIGDGVTIARKR</sequence>
<dbReference type="CDD" id="cd02440">
    <property type="entry name" value="AdoMet_MTases"/>
    <property type="match status" value="1"/>
</dbReference>
<dbReference type="InterPro" id="IPR029063">
    <property type="entry name" value="SAM-dependent_MTases_sf"/>
</dbReference>
<dbReference type="GO" id="GO:0008757">
    <property type="term" value="F:S-adenosylmethionine-dependent methyltransferase activity"/>
    <property type="evidence" value="ECO:0007669"/>
    <property type="project" value="TreeGrafter"/>
</dbReference>
<dbReference type="AlphaFoldDB" id="A0A068NX06"/>
<dbReference type="GO" id="GO:0008171">
    <property type="term" value="F:O-methyltransferase activity"/>
    <property type="evidence" value="ECO:0007669"/>
    <property type="project" value="InterPro"/>
</dbReference>
<dbReference type="PANTHER" id="PTHR10509">
    <property type="entry name" value="O-METHYLTRANSFERASE-RELATED"/>
    <property type="match status" value="1"/>
</dbReference>
<evidence type="ECO:0000256" key="2">
    <source>
        <dbReference type="ARBA" id="ARBA00022679"/>
    </source>
</evidence>